<evidence type="ECO:0000256" key="4">
    <source>
        <dbReference type="ARBA" id="ARBA00022917"/>
    </source>
</evidence>
<keyword evidence="5" id="KW-0342">GTP-binding</keyword>
<dbReference type="Gene3D" id="3.40.50.300">
    <property type="entry name" value="P-loop containing nucleotide triphosphate hydrolases"/>
    <property type="match status" value="1"/>
</dbReference>
<reference evidence="9 10" key="1">
    <citation type="submission" date="2024-03" db="EMBL/GenBank/DDBJ databases">
        <authorList>
            <person name="Jo J.-H."/>
        </authorList>
    </citation>
    <scope>NUCLEOTIDE SEQUENCE [LARGE SCALE GENOMIC DNA]</scope>
    <source>
        <strain evidence="9 10">PS1R-30</strain>
    </source>
</reference>
<dbReference type="InterPro" id="IPR000640">
    <property type="entry name" value="EFG_V-like"/>
</dbReference>
<dbReference type="CDD" id="cd03713">
    <property type="entry name" value="EFG_mtEFG_C"/>
    <property type="match status" value="1"/>
</dbReference>
<dbReference type="InterPro" id="IPR035647">
    <property type="entry name" value="EFG_III/V"/>
</dbReference>
<feature type="domain" description="Translation elongation factor EFG/EF2" evidence="8">
    <location>
        <begin position="480"/>
        <end position="597"/>
    </location>
</feature>
<dbReference type="GO" id="GO:0003746">
    <property type="term" value="F:translation elongation factor activity"/>
    <property type="evidence" value="ECO:0007669"/>
    <property type="project" value="UniProtKB-KW"/>
</dbReference>
<evidence type="ECO:0000256" key="6">
    <source>
        <dbReference type="ARBA" id="ARBA00024731"/>
    </source>
</evidence>
<dbReference type="PANTHER" id="PTHR43261">
    <property type="entry name" value="TRANSLATION ELONGATION FACTOR G-RELATED"/>
    <property type="match status" value="1"/>
</dbReference>
<dbReference type="InterPro" id="IPR047872">
    <property type="entry name" value="EFG_IV"/>
</dbReference>
<dbReference type="Gene3D" id="3.30.70.870">
    <property type="entry name" value="Elongation Factor G (Translational Gtpase), domain 3"/>
    <property type="match status" value="1"/>
</dbReference>
<dbReference type="SUPFAM" id="SSF54211">
    <property type="entry name" value="Ribosomal protein S5 domain 2-like"/>
    <property type="match status" value="1"/>
</dbReference>
<evidence type="ECO:0000313" key="9">
    <source>
        <dbReference type="EMBL" id="MEJ5978367.1"/>
    </source>
</evidence>
<dbReference type="Proteomes" id="UP001361239">
    <property type="component" value="Unassembled WGS sequence"/>
</dbReference>
<keyword evidence="3 9" id="KW-0251">Elongation factor</keyword>
<dbReference type="Pfam" id="PF14492">
    <property type="entry name" value="EFG_III"/>
    <property type="match status" value="1"/>
</dbReference>
<evidence type="ECO:0000256" key="5">
    <source>
        <dbReference type="ARBA" id="ARBA00023134"/>
    </source>
</evidence>
<evidence type="ECO:0000256" key="1">
    <source>
        <dbReference type="ARBA" id="ARBA00017872"/>
    </source>
</evidence>
<dbReference type="PANTHER" id="PTHR43261:SF7">
    <property type="entry name" value="ELONGATION FACTOR G-LIKE PROTEIN"/>
    <property type="match status" value="1"/>
</dbReference>
<dbReference type="SUPFAM" id="SSF52540">
    <property type="entry name" value="P-loop containing nucleoside triphosphate hydrolases"/>
    <property type="match status" value="1"/>
</dbReference>
<keyword evidence="2" id="KW-0547">Nucleotide-binding</keyword>
<dbReference type="InterPro" id="IPR027417">
    <property type="entry name" value="P-loop_NTPase"/>
</dbReference>
<dbReference type="Pfam" id="PF00009">
    <property type="entry name" value="GTP_EFTU"/>
    <property type="match status" value="1"/>
</dbReference>
<dbReference type="SUPFAM" id="SSF54980">
    <property type="entry name" value="EF-G C-terminal domain-like"/>
    <property type="match status" value="2"/>
</dbReference>
<dbReference type="Gene3D" id="3.30.230.10">
    <property type="match status" value="1"/>
</dbReference>
<dbReference type="Gene3D" id="2.40.30.10">
    <property type="entry name" value="Translation factors"/>
    <property type="match status" value="1"/>
</dbReference>
<dbReference type="CDD" id="cd04170">
    <property type="entry name" value="EF-G_bact"/>
    <property type="match status" value="1"/>
</dbReference>
<dbReference type="Gene3D" id="3.30.70.240">
    <property type="match status" value="1"/>
</dbReference>
<dbReference type="Pfam" id="PF00679">
    <property type="entry name" value="EFG_C"/>
    <property type="match status" value="1"/>
</dbReference>
<protein>
    <recommendedName>
        <fullName evidence="1">Elongation factor G</fullName>
    </recommendedName>
</protein>
<gene>
    <name evidence="9" type="ORF">WG901_17065</name>
</gene>
<dbReference type="SMART" id="SM00838">
    <property type="entry name" value="EFG_C"/>
    <property type="match status" value="1"/>
</dbReference>
<keyword evidence="4" id="KW-0648">Protein biosynthesis</keyword>
<dbReference type="InterPro" id="IPR041095">
    <property type="entry name" value="EFG_II"/>
</dbReference>
<dbReference type="SMART" id="SM00889">
    <property type="entry name" value="EFG_IV"/>
    <property type="match status" value="1"/>
</dbReference>
<dbReference type="InterPro" id="IPR020568">
    <property type="entry name" value="Ribosomal_Su5_D2-typ_SF"/>
</dbReference>
<organism evidence="9 10">
    <name type="scientific">Novosphingobium anseongense</name>
    <dbReference type="NCBI Taxonomy" id="3133436"/>
    <lineage>
        <taxon>Bacteria</taxon>
        <taxon>Pseudomonadati</taxon>
        <taxon>Pseudomonadota</taxon>
        <taxon>Alphaproteobacteria</taxon>
        <taxon>Sphingomonadales</taxon>
        <taxon>Sphingomonadaceae</taxon>
        <taxon>Novosphingobium</taxon>
    </lineage>
</organism>
<dbReference type="CDD" id="cd01434">
    <property type="entry name" value="EFG_mtEFG1_IV"/>
    <property type="match status" value="1"/>
</dbReference>
<dbReference type="InterPro" id="IPR005517">
    <property type="entry name" value="Transl_elong_EFG/EF2_IV"/>
</dbReference>
<dbReference type="NCBIfam" id="NF009379">
    <property type="entry name" value="PRK12740.1-3"/>
    <property type="match status" value="1"/>
</dbReference>
<sequence length="698" mass="73857">MGSMTSKGILHGNSSARAPQARSQARAIALVGPAGTGKTSLAEALLFASGAITRQGSVEAGTTVGDASPEARARRGSTEINLMHFDYLGDRFALIDMPGGAGFAADGLSALQSSDMALVVVDPAPERAALAEPILRRLDELGVPHAVFVNKIENARAGAVRDLIAELQPMSREPLALRQIPIQEGDRVTGYVDLALERAYRYRPGQESERVDIPQDMIAREHEERTHLLETLADFDDALLEALLMDETPDTAQVMADLASDTAHNKVVPVVLGSALTGGGVHRLLKLLRHETPGPEAVAARLGIEGGTALHVFKIANGGAMGRLALGRVIGPQSGGINEGDELAVGGEPARTGSLFFLQGDKTAKQNAASAGDVVAVAKVDAARSGMLLPGKGASCTSALLVEYPARNAAIAITTRDRKDDVKLSTALHRLCEEDPALQWSQDDATHETLLRGVNDDHLQVVLGRLQRRYGVAVDTRAPRIAYRESIRKPASQRGRHKKQSGGHGQYGDCVIEIRPLAAGEGFRFDDKITGGAIPKQYIPAVEMGVRDAMMKGPLGFPVVDVAVTLIDGSFHSVDSSELAFRVAGRMAMGEALAAAAPYLLEPICKVTVDAPAGTGSKVGSVLSSRRGQILGLAPHPDWARWDRVEALLPEAALHGLDAELRSLSQGLASFSATFDHLQELAGKHADDVVKARVAEMA</sequence>
<keyword evidence="10" id="KW-1185">Reference proteome</keyword>
<dbReference type="SUPFAM" id="SSF50447">
    <property type="entry name" value="Translation proteins"/>
    <property type="match status" value="1"/>
</dbReference>
<proteinExistence type="predicted"/>
<feature type="domain" description="Elongation factor EFG" evidence="7">
    <location>
        <begin position="599"/>
        <end position="689"/>
    </location>
</feature>
<dbReference type="InterPro" id="IPR009000">
    <property type="entry name" value="Transl_B-barrel_sf"/>
</dbReference>
<comment type="caution">
    <text evidence="9">The sequence shown here is derived from an EMBL/GenBank/DDBJ whole genome shotgun (WGS) entry which is preliminary data.</text>
</comment>
<accession>A0ABU8S043</accession>
<comment type="function">
    <text evidence="6">Catalyzes the GTP-dependent ribosomal translocation step during translation elongation. During this step, the ribosome changes from the pre-translocational (PRE) to the post-translocational (POST) state as the newly formed A-site-bound peptidyl-tRNA and P-site-bound deacylated tRNA move to the P and E sites, respectively. Catalyzes the coordinated movement of the two tRNA molecules, the mRNA and conformational changes in the ribosome.</text>
</comment>
<evidence type="ECO:0000313" key="10">
    <source>
        <dbReference type="Proteomes" id="UP001361239"/>
    </source>
</evidence>
<dbReference type="InterPro" id="IPR014721">
    <property type="entry name" value="Ribsml_uS5_D2-typ_fold_subgr"/>
</dbReference>
<dbReference type="InterPro" id="IPR000795">
    <property type="entry name" value="T_Tr_GTP-bd_dom"/>
</dbReference>
<dbReference type="RefSeq" id="WP_339588293.1">
    <property type="nucleotide sequence ID" value="NZ_JBBHJZ010000003.1"/>
</dbReference>
<evidence type="ECO:0000259" key="8">
    <source>
        <dbReference type="SMART" id="SM00889"/>
    </source>
</evidence>
<dbReference type="InterPro" id="IPR035649">
    <property type="entry name" value="EFG_V"/>
</dbReference>
<name>A0ABU8S043_9SPHN</name>
<evidence type="ECO:0000256" key="3">
    <source>
        <dbReference type="ARBA" id="ARBA00022768"/>
    </source>
</evidence>
<evidence type="ECO:0000259" key="7">
    <source>
        <dbReference type="SMART" id="SM00838"/>
    </source>
</evidence>
<evidence type="ECO:0000256" key="2">
    <source>
        <dbReference type="ARBA" id="ARBA00022741"/>
    </source>
</evidence>
<dbReference type="Pfam" id="PF03764">
    <property type="entry name" value="EFG_IV"/>
    <property type="match status" value="1"/>
</dbReference>
<dbReference type="EMBL" id="JBBHJZ010000003">
    <property type="protein sequence ID" value="MEJ5978367.1"/>
    <property type="molecule type" value="Genomic_DNA"/>
</dbReference>